<dbReference type="Proteomes" id="UP000242188">
    <property type="component" value="Unassembled WGS sequence"/>
</dbReference>
<dbReference type="EMBL" id="NEDP02076699">
    <property type="protein sequence ID" value="OWF35882.1"/>
    <property type="molecule type" value="Genomic_DNA"/>
</dbReference>
<feature type="region of interest" description="Disordered" evidence="1">
    <location>
        <begin position="50"/>
        <end position="95"/>
    </location>
</feature>
<organism evidence="3 4">
    <name type="scientific">Mizuhopecten yessoensis</name>
    <name type="common">Japanese scallop</name>
    <name type="synonym">Patinopecten yessoensis</name>
    <dbReference type="NCBI Taxonomy" id="6573"/>
    <lineage>
        <taxon>Eukaryota</taxon>
        <taxon>Metazoa</taxon>
        <taxon>Spiralia</taxon>
        <taxon>Lophotrochozoa</taxon>
        <taxon>Mollusca</taxon>
        <taxon>Bivalvia</taxon>
        <taxon>Autobranchia</taxon>
        <taxon>Pteriomorphia</taxon>
        <taxon>Pectinida</taxon>
        <taxon>Pectinoidea</taxon>
        <taxon>Pectinidae</taxon>
        <taxon>Mizuhopecten</taxon>
    </lineage>
</organism>
<sequence length="161" mass="17890">MESLSLILLIPFGVCFFLLFLVCCCAEEIKQMCRMPSQLPLYYVGGDVQHSNRRRSHRSRTQREGSPNGRFHQIHNMSDSENLLTGEGRSRNSSGDSIEILQSVHDHAQPSYITVVTAQANGQMIRSVVETNSLLSSSQTLNFGPMSVSQTDLSQQATVIT</sequence>
<evidence type="ECO:0000313" key="4">
    <source>
        <dbReference type="Proteomes" id="UP000242188"/>
    </source>
</evidence>
<dbReference type="AlphaFoldDB" id="A0A210PHC7"/>
<feature type="signal peptide" evidence="2">
    <location>
        <begin position="1"/>
        <end position="26"/>
    </location>
</feature>
<evidence type="ECO:0000313" key="3">
    <source>
        <dbReference type="EMBL" id="OWF35882.1"/>
    </source>
</evidence>
<feature type="compositionally biased region" description="Basic residues" evidence="1">
    <location>
        <begin position="51"/>
        <end position="60"/>
    </location>
</feature>
<evidence type="ECO:0000256" key="2">
    <source>
        <dbReference type="SAM" id="SignalP"/>
    </source>
</evidence>
<feature type="chain" id="PRO_5012894237" evidence="2">
    <location>
        <begin position="27"/>
        <end position="161"/>
    </location>
</feature>
<name>A0A210PHC7_MIZYE</name>
<proteinExistence type="predicted"/>
<protein>
    <submittedName>
        <fullName evidence="3">Uncharacterized protein</fullName>
    </submittedName>
</protein>
<comment type="caution">
    <text evidence="3">The sequence shown here is derived from an EMBL/GenBank/DDBJ whole genome shotgun (WGS) entry which is preliminary data.</text>
</comment>
<gene>
    <name evidence="3" type="ORF">KP79_PYT03288</name>
</gene>
<reference evidence="3 4" key="1">
    <citation type="journal article" date="2017" name="Nat. Ecol. Evol.">
        <title>Scallop genome provides insights into evolution of bilaterian karyotype and development.</title>
        <authorList>
            <person name="Wang S."/>
            <person name="Zhang J."/>
            <person name="Jiao W."/>
            <person name="Li J."/>
            <person name="Xun X."/>
            <person name="Sun Y."/>
            <person name="Guo X."/>
            <person name="Huan P."/>
            <person name="Dong B."/>
            <person name="Zhang L."/>
            <person name="Hu X."/>
            <person name="Sun X."/>
            <person name="Wang J."/>
            <person name="Zhao C."/>
            <person name="Wang Y."/>
            <person name="Wang D."/>
            <person name="Huang X."/>
            <person name="Wang R."/>
            <person name="Lv J."/>
            <person name="Li Y."/>
            <person name="Zhang Z."/>
            <person name="Liu B."/>
            <person name="Lu W."/>
            <person name="Hui Y."/>
            <person name="Liang J."/>
            <person name="Zhou Z."/>
            <person name="Hou R."/>
            <person name="Li X."/>
            <person name="Liu Y."/>
            <person name="Li H."/>
            <person name="Ning X."/>
            <person name="Lin Y."/>
            <person name="Zhao L."/>
            <person name="Xing Q."/>
            <person name="Dou J."/>
            <person name="Li Y."/>
            <person name="Mao J."/>
            <person name="Guo H."/>
            <person name="Dou H."/>
            <person name="Li T."/>
            <person name="Mu C."/>
            <person name="Jiang W."/>
            <person name="Fu Q."/>
            <person name="Fu X."/>
            <person name="Miao Y."/>
            <person name="Liu J."/>
            <person name="Yu Q."/>
            <person name="Li R."/>
            <person name="Liao H."/>
            <person name="Li X."/>
            <person name="Kong Y."/>
            <person name="Jiang Z."/>
            <person name="Chourrout D."/>
            <person name="Li R."/>
            <person name="Bao Z."/>
        </authorList>
    </citation>
    <scope>NUCLEOTIDE SEQUENCE [LARGE SCALE GENOMIC DNA]</scope>
    <source>
        <strain evidence="3 4">PY_sf001</strain>
    </source>
</reference>
<accession>A0A210PHC7</accession>
<keyword evidence="2" id="KW-0732">Signal</keyword>
<keyword evidence="4" id="KW-1185">Reference proteome</keyword>
<evidence type="ECO:0000256" key="1">
    <source>
        <dbReference type="SAM" id="MobiDB-lite"/>
    </source>
</evidence>